<evidence type="ECO:0000256" key="2">
    <source>
        <dbReference type="RuleBase" id="RU000411"/>
    </source>
</evidence>
<dbReference type="SMART" id="SM00093">
    <property type="entry name" value="SERPIN"/>
    <property type="match status" value="1"/>
</dbReference>
<dbReference type="GO" id="GO:0005615">
    <property type="term" value="C:extracellular space"/>
    <property type="evidence" value="ECO:0007669"/>
    <property type="project" value="InterPro"/>
</dbReference>
<proteinExistence type="inferred from homology"/>
<evidence type="ECO:0000259" key="3">
    <source>
        <dbReference type="SMART" id="SM00093"/>
    </source>
</evidence>
<dbReference type="WBParaSite" id="SMRG1_86840.3">
    <property type="protein sequence ID" value="SMRG1_86840.3"/>
    <property type="gene ID" value="SMRG1_86840"/>
</dbReference>
<dbReference type="PANTHER" id="PTHR11461:SF211">
    <property type="entry name" value="GH10112P-RELATED"/>
    <property type="match status" value="1"/>
</dbReference>
<dbReference type="SUPFAM" id="SSF56574">
    <property type="entry name" value="Serpins"/>
    <property type="match status" value="1"/>
</dbReference>
<dbReference type="InterPro" id="IPR023796">
    <property type="entry name" value="Serpin_dom"/>
</dbReference>
<dbReference type="InterPro" id="IPR042178">
    <property type="entry name" value="Serpin_sf_1"/>
</dbReference>
<evidence type="ECO:0000256" key="1">
    <source>
        <dbReference type="ARBA" id="ARBA00009500"/>
    </source>
</evidence>
<name>A0AA85AIZ0_9TREM</name>
<dbReference type="CDD" id="cd19603">
    <property type="entry name" value="serpin_platyhelminthes"/>
    <property type="match status" value="1"/>
</dbReference>
<dbReference type="InterPro" id="IPR042185">
    <property type="entry name" value="Serpin_sf_2"/>
</dbReference>
<dbReference type="InterPro" id="IPR036186">
    <property type="entry name" value="Serpin_sf"/>
</dbReference>
<dbReference type="Gene3D" id="2.30.39.10">
    <property type="entry name" value="Alpha-1-antitrypsin, domain 1"/>
    <property type="match status" value="1"/>
</dbReference>
<feature type="domain" description="Serpin" evidence="3">
    <location>
        <begin position="60"/>
        <end position="432"/>
    </location>
</feature>
<accession>A0AA85AIZ0</accession>
<organism evidence="4 5">
    <name type="scientific">Schistosoma margrebowiei</name>
    <dbReference type="NCBI Taxonomy" id="48269"/>
    <lineage>
        <taxon>Eukaryota</taxon>
        <taxon>Metazoa</taxon>
        <taxon>Spiralia</taxon>
        <taxon>Lophotrochozoa</taxon>
        <taxon>Platyhelminthes</taxon>
        <taxon>Trematoda</taxon>
        <taxon>Digenea</taxon>
        <taxon>Strigeidida</taxon>
        <taxon>Schistosomatoidea</taxon>
        <taxon>Schistosomatidae</taxon>
        <taxon>Schistosoma</taxon>
    </lineage>
</organism>
<dbReference type="AlphaFoldDB" id="A0AA85AIZ0"/>
<dbReference type="PANTHER" id="PTHR11461">
    <property type="entry name" value="SERINE PROTEASE INHIBITOR, SERPIN"/>
    <property type="match status" value="1"/>
</dbReference>
<reference evidence="5" key="1">
    <citation type="submission" date="2023-11" db="UniProtKB">
        <authorList>
            <consortium name="WormBaseParasite"/>
        </authorList>
    </citation>
    <scope>IDENTIFICATION</scope>
</reference>
<sequence length="435" mass="49392">MSGTYRKINELNLYLKKSLTAAIIIIRLRTNSFQLLVFQGRNIGHCMKMETLKSLTNFTDRFYEQIINETHSQWENVFLSPFNIYTALGIVLSGSGNNTKAEMIKAMQLSDCLEHDKVHREIGQLLNDCSKSSEGVNMILANRLFVAQNVRIKEQFKTNLKTYYDAPTEHVAFQTDIEGSRNRINQWVSKQTKGQIQELLPPGFLTKDTCAVVTATTYFKGLWNMCFPEDNSHTSEFYELNGSKMSVKLMYNESFFDMVSLPHLKSRAAKIPFKDPKFTLLIVLPDANDGLPDLLDSMYKHGGISSILSTSFENTKLRLYLPKFKLREGNAIKLKDHLQKLGINDAFCDLSADFSNISDSDRLFISDVIHKAIFEVDEKGAVAAAATATQMVFCTSIRPHKPVPEFRVDHPFFISIVWNNCLPIFLGHITSPLND</sequence>
<dbReference type="InterPro" id="IPR023795">
    <property type="entry name" value="Serpin_CS"/>
</dbReference>
<dbReference type="Gene3D" id="3.30.497.10">
    <property type="entry name" value="Antithrombin, subunit I, domain 2"/>
    <property type="match status" value="1"/>
</dbReference>
<evidence type="ECO:0000313" key="4">
    <source>
        <dbReference type="Proteomes" id="UP000050790"/>
    </source>
</evidence>
<dbReference type="Pfam" id="PF00079">
    <property type="entry name" value="Serpin"/>
    <property type="match status" value="1"/>
</dbReference>
<dbReference type="InterPro" id="IPR000215">
    <property type="entry name" value="Serpin_fam"/>
</dbReference>
<dbReference type="GO" id="GO:0004867">
    <property type="term" value="F:serine-type endopeptidase inhibitor activity"/>
    <property type="evidence" value="ECO:0007669"/>
    <property type="project" value="InterPro"/>
</dbReference>
<protein>
    <recommendedName>
        <fullName evidence="3">Serpin domain-containing protein</fullName>
    </recommendedName>
</protein>
<dbReference type="Proteomes" id="UP000050790">
    <property type="component" value="Unassembled WGS sequence"/>
</dbReference>
<evidence type="ECO:0000313" key="5">
    <source>
        <dbReference type="WBParaSite" id="SMRG1_86840.3"/>
    </source>
</evidence>
<dbReference type="PROSITE" id="PS00284">
    <property type="entry name" value="SERPIN"/>
    <property type="match status" value="1"/>
</dbReference>
<comment type="similarity">
    <text evidence="1 2">Belongs to the serpin family.</text>
</comment>